<dbReference type="InterPro" id="IPR021820">
    <property type="entry name" value="S-locus_recpt_kinase_C"/>
</dbReference>
<protein>
    <submittedName>
        <fullName evidence="2">DH200=94 genomic scaffold, scaffold_1206</fullName>
    </submittedName>
</protein>
<gene>
    <name evidence="2" type="ORF">GSCOC_T00011148001</name>
</gene>
<name>A0A068VIK1_COFCA</name>
<dbReference type="Pfam" id="PF07714">
    <property type="entry name" value="PK_Tyr_Ser-Thr"/>
    <property type="match status" value="1"/>
</dbReference>
<dbReference type="InterPro" id="IPR011009">
    <property type="entry name" value="Kinase-like_dom_sf"/>
</dbReference>
<dbReference type="AlphaFoldDB" id="A0A068VIK1"/>
<organism evidence="2 3">
    <name type="scientific">Coffea canephora</name>
    <name type="common">Robusta coffee</name>
    <dbReference type="NCBI Taxonomy" id="49390"/>
    <lineage>
        <taxon>Eukaryota</taxon>
        <taxon>Viridiplantae</taxon>
        <taxon>Streptophyta</taxon>
        <taxon>Embryophyta</taxon>
        <taxon>Tracheophyta</taxon>
        <taxon>Spermatophyta</taxon>
        <taxon>Magnoliopsida</taxon>
        <taxon>eudicotyledons</taxon>
        <taxon>Gunneridae</taxon>
        <taxon>Pentapetalae</taxon>
        <taxon>asterids</taxon>
        <taxon>lamiids</taxon>
        <taxon>Gentianales</taxon>
        <taxon>Rubiaceae</taxon>
        <taxon>Ixoroideae</taxon>
        <taxon>Gardenieae complex</taxon>
        <taxon>Bertiereae - Coffeeae clade</taxon>
        <taxon>Coffeeae</taxon>
        <taxon>Coffea</taxon>
    </lineage>
</organism>
<feature type="domain" description="Protein kinase" evidence="1">
    <location>
        <begin position="1"/>
        <end position="119"/>
    </location>
</feature>
<dbReference type="SUPFAM" id="SSF56112">
    <property type="entry name" value="Protein kinase-like (PK-like)"/>
    <property type="match status" value="1"/>
</dbReference>
<sequence>MSPEYAVKGFFSVKSDVFSFGVILLEINSGKRNSAGFYQSEGALSLLGYAWRLWQERKSIDFVDKKILESCNETEVIKCINIGLLCVQDDPSERPSMSDILIMLSSETAALPNPNQPAFVVRRHTSKTPALSRKEQTNSINEITISVEEGR</sequence>
<evidence type="ECO:0000313" key="2">
    <source>
        <dbReference type="EMBL" id="CDP20442.1"/>
    </source>
</evidence>
<keyword evidence="3" id="KW-1185">Reference proteome</keyword>
<accession>A0A068VIK1</accession>
<dbReference type="EMBL" id="HG740290">
    <property type="protein sequence ID" value="CDP20442.1"/>
    <property type="molecule type" value="Genomic_DNA"/>
</dbReference>
<dbReference type="PROSITE" id="PS50011">
    <property type="entry name" value="PROTEIN_KINASE_DOM"/>
    <property type="match status" value="1"/>
</dbReference>
<dbReference type="InParanoid" id="A0A068VIK1"/>
<evidence type="ECO:0000313" key="3">
    <source>
        <dbReference type="Proteomes" id="UP000295252"/>
    </source>
</evidence>
<dbReference type="InterPro" id="IPR001245">
    <property type="entry name" value="Ser-Thr/Tyr_kinase_cat_dom"/>
</dbReference>
<dbReference type="GO" id="GO:0004674">
    <property type="term" value="F:protein serine/threonine kinase activity"/>
    <property type="evidence" value="ECO:0007669"/>
    <property type="project" value="InterPro"/>
</dbReference>
<dbReference type="Gramene" id="CDP20442">
    <property type="protein sequence ID" value="CDP20442"/>
    <property type="gene ID" value="GSCOC_T00011148001"/>
</dbReference>
<evidence type="ECO:0000259" key="1">
    <source>
        <dbReference type="PROSITE" id="PS50011"/>
    </source>
</evidence>
<dbReference type="Pfam" id="PF11883">
    <property type="entry name" value="DUF3403"/>
    <property type="match status" value="1"/>
</dbReference>
<proteinExistence type="predicted"/>
<reference evidence="3" key="1">
    <citation type="journal article" date="2014" name="Science">
        <title>The coffee genome provides insight into the convergent evolution of caffeine biosynthesis.</title>
        <authorList>
            <person name="Denoeud F."/>
            <person name="Carretero-Paulet L."/>
            <person name="Dereeper A."/>
            <person name="Droc G."/>
            <person name="Guyot R."/>
            <person name="Pietrella M."/>
            <person name="Zheng C."/>
            <person name="Alberti A."/>
            <person name="Anthony F."/>
            <person name="Aprea G."/>
            <person name="Aury J.M."/>
            <person name="Bento P."/>
            <person name="Bernard M."/>
            <person name="Bocs S."/>
            <person name="Campa C."/>
            <person name="Cenci A."/>
            <person name="Combes M.C."/>
            <person name="Crouzillat D."/>
            <person name="Da Silva C."/>
            <person name="Daddiego L."/>
            <person name="De Bellis F."/>
            <person name="Dussert S."/>
            <person name="Garsmeur O."/>
            <person name="Gayraud T."/>
            <person name="Guignon V."/>
            <person name="Jahn K."/>
            <person name="Jamilloux V."/>
            <person name="Joet T."/>
            <person name="Labadie K."/>
            <person name="Lan T."/>
            <person name="Leclercq J."/>
            <person name="Lepelley M."/>
            <person name="Leroy T."/>
            <person name="Li L.T."/>
            <person name="Librado P."/>
            <person name="Lopez L."/>
            <person name="Munoz A."/>
            <person name="Noel B."/>
            <person name="Pallavicini A."/>
            <person name="Perrotta G."/>
            <person name="Poncet V."/>
            <person name="Pot D."/>
            <person name="Priyono X."/>
            <person name="Rigoreau M."/>
            <person name="Rouard M."/>
            <person name="Rozas J."/>
            <person name="Tranchant-Dubreuil C."/>
            <person name="VanBuren R."/>
            <person name="Zhang Q."/>
            <person name="Andrade A.C."/>
            <person name="Argout X."/>
            <person name="Bertrand B."/>
            <person name="de Kochko A."/>
            <person name="Graziosi G."/>
            <person name="Henry R.J."/>
            <person name="Jayarama X."/>
            <person name="Ming R."/>
            <person name="Nagai C."/>
            <person name="Rounsley S."/>
            <person name="Sankoff D."/>
            <person name="Giuliano G."/>
            <person name="Albert V.A."/>
            <person name="Wincker P."/>
            <person name="Lashermes P."/>
        </authorList>
    </citation>
    <scope>NUCLEOTIDE SEQUENCE [LARGE SCALE GENOMIC DNA]</scope>
    <source>
        <strain evidence="3">cv. DH200-94</strain>
    </source>
</reference>
<dbReference type="Proteomes" id="UP000295252">
    <property type="component" value="Unassembled WGS sequence"/>
</dbReference>
<dbReference type="GO" id="GO:0005524">
    <property type="term" value="F:ATP binding"/>
    <property type="evidence" value="ECO:0007669"/>
    <property type="project" value="InterPro"/>
</dbReference>
<dbReference type="OrthoDB" id="1741851at2759"/>
<dbReference type="PhylomeDB" id="A0A068VIK1"/>
<dbReference type="InterPro" id="IPR000719">
    <property type="entry name" value="Prot_kinase_dom"/>
</dbReference>
<dbReference type="PANTHER" id="PTHR27006:SF562">
    <property type="entry name" value="REPEAT TRANSMEMBRANE PROTEIN KINASE, PUTATIVE-RELATED"/>
    <property type="match status" value="1"/>
</dbReference>
<dbReference type="PANTHER" id="PTHR27006">
    <property type="entry name" value="PROMASTIGOTE SURFACE ANTIGEN PROTEIN PSA"/>
    <property type="match status" value="1"/>
</dbReference>
<dbReference type="OMA" id="PRHEHEN"/>
<dbReference type="Gene3D" id="1.10.510.10">
    <property type="entry name" value="Transferase(Phosphotransferase) domain 1"/>
    <property type="match status" value="1"/>
</dbReference>